<comment type="caution">
    <text evidence="2">The sequence shown here is derived from an EMBL/GenBank/DDBJ whole genome shotgun (WGS) entry which is preliminary data.</text>
</comment>
<name>A0A6I3KKF3_9HYPH</name>
<dbReference type="EMBL" id="WMBQ01000001">
    <property type="protein sequence ID" value="MTD94227.1"/>
    <property type="molecule type" value="Genomic_DNA"/>
</dbReference>
<organism evidence="2 3">
    <name type="scientific">Hyphomicrobium album</name>
    <dbReference type="NCBI Taxonomy" id="2665159"/>
    <lineage>
        <taxon>Bacteria</taxon>
        <taxon>Pseudomonadati</taxon>
        <taxon>Pseudomonadota</taxon>
        <taxon>Alphaproteobacteria</taxon>
        <taxon>Hyphomicrobiales</taxon>
        <taxon>Hyphomicrobiaceae</taxon>
        <taxon>Hyphomicrobium</taxon>
    </lineage>
</organism>
<dbReference type="Proteomes" id="UP000440694">
    <property type="component" value="Unassembled WGS sequence"/>
</dbReference>
<evidence type="ECO:0008006" key="4">
    <source>
        <dbReference type="Google" id="ProtNLM"/>
    </source>
</evidence>
<dbReference type="RefSeq" id="WP_154738681.1">
    <property type="nucleotide sequence ID" value="NZ_WMBQ01000001.1"/>
</dbReference>
<sequence>MNQKTIFAAVAACCFVAAFAHAQDTTPPAQPENSGDGVSLELNKLEKSDKGCRAYVVVTNPTSTTYDAFKLDLVLFQTDGVIGRRLALDLSPVRPDKRSVKLFDLEGTQCDQIGSFLVNDVIECRAATGQADDCLARLKVKSLTKAQFSK</sequence>
<evidence type="ECO:0000313" key="3">
    <source>
        <dbReference type="Proteomes" id="UP000440694"/>
    </source>
</evidence>
<evidence type="ECO:0000256" key="1">
    <source>
        <dbReference type="SAM" id="SignalP"/>
    </source>
</evidence>
<reference evidence="2 3" key="1">
    <citation type="submission" date="2019-11" db="EMBL/GenBank/DDBJ databases">
        <title>Identification of a novel strain.</title>
        <authorList>
            <person name="Xu Q."/>
            <person name="Wang G."/>
        </authorList>
    </citation>
    <scope>NUCLEOTIDE SEQUENCE [LARGE SCALE GENOMIC DNA]</scope>
    <source>
        <strain evidence="3">xq</strain>
    </source>
</reference>
<gene>
    <name evidence="2" type="ORF">GIW81_07745</name>
</gene>
<evidence type="ECO:0000313" key="2">
    <source>
        <dbReference type="EMBL" id="MTD94227.1"/>
    </source>
</evidence>
<keyword evidence="3" id="KW-1185">Reference proteome</keyword>
<keyword evidence="1" id="KW-0732">Signal</keyword>
<accession>A0A6I3KKF3</accession>
<feature type="chain" id="PRO_5026018448" description="Tat pathway signal sequence domain protein" evidence="1">
    <location>
        <begin position="23"/>
        <end position="150"/>
    </location>
</feature>
<proteinExistence type="predicted"/>
<protein>
    <recommendedName>
        <fullName evidence="4">Tat pathway signal sequence domain protein</fullName>
    </recommendedName>
</protein>
<dbReference type="AlphaFoldDB" id="A0A6I3KKF3"/>
<feature type="signal peptide" evidence="1">
    <location>
        <begin position="1"/>
        <end position="22"/>
    </location>
</feature>